<keyword evidence="3" id="KW-1185">Reference proteome</keyword>
<evidence type="ECO:0000313" key="2">
    <source>
        <dbReference type="EMBL" id="TNN04707.1"/>
    </source>
</evidence>
<comment type="caution">
    <text evidence="2">The sequence shown here is derived from an EMBL/GenBank/DDBJ whole genome shotgun (WGS) entry which is preliminary data.</text>
</comment>
<evidence type="ECO:0000313" key="3">
    <source>
        <dbReference type="Proteomes" id="UP000311919"/>
    </source>
</evidence>
<sequence>MPSAGQGQPKDGSRSARDASLESAGADYCSLSTSHVSSFLEPPQLGKWMGSQILHGGEGQAWEQEHFLLNLRTLERGGSRMDTNKKVL</sequence>
<feature type="compositionally biased region" description="Basic and acidic residues" evidence="1">
    <location>
        <begin position="11"/>
        <end position="20"/>
    </location>
</feature>
<protein>
    <submittedName>
        <fullName evidence="2">Uncharacterized protein</fullName>
    </submittedName>
</protein>
<accession>A0A4Z2CK97</accession>
<dbReference type="EMBL" id="SKCS01001105">
    <property type="protein sequence ID" value="TNN04707.1"/>
    <property type="molecule type" value="Genomic_DNA"/>
</dbReference>
<evidence type="ECO:0000256" key="1">
    <source>
        <dbReference type="SAM" id="MobiDB-lite"/>
    </source>
</evidence>
<gene>
    <name evidence="2" type="ORF">EWB00_000427</name>
</gene>
<name>A0A4Z2CK97_SCHJA</name>
<dbReference type="AlphaFoldDB" id="A0A4Z2CK97"/>
<dbReference type="Proteomes" id="UP000311919">
    <property type="component" value="Unassembled WGS sequence"/>
</dbReference>
<reference evidence="2 3" key="1">
    <citation type="submission" date="2019-03" db="EMBL/GenBank/DDBJ databases">
        <title>An improved genome assembly of the fluke Schistosoma japonicum.</title>
        <authorList>
            <person name="Hu W."/>
            <person name="Luo F."/>
            <person name="Yin M."/>
            <person name="Mo X."/>
            <person name="Sun C."/>
            <person name="Wu Q."/>
            <person name="Zhu B."/>
            <person name="Xiang M."/>
            <person name="Wang J."/>
            <person name="Wang Y."/>
            <person name="Zhang T."/>
            <person name="Xu B."/>
            <person name="Zheng H."/>
            <person name="Feng Z."/>
        </authorList>
    </citation>
    <scope>NUCLEOTIDE SEQUENCE [LARGE SCALE GENOMIC DNA]</scope>
    <source>
        <strain evidence="2">HuSjv2</strain>
        <tissue evidence="2">Worms</tissue>
    </source>
</reference>
<proteinExistence type="predicted"/>
<feature type="region of interest" description="Disordered" evidence="1">
    <location>
        <begin position="1"/>
        <end position="21"/>
    </location>
</feature>
<organism evidence="2 3">
    <name type="scientific">Schistosoma japonicum</name>
    <name type="common">Blood fluke</name>
    <dbReference type="NCBI Taxonomy" id="6182"/>
    <lineage>
        <taxon>Eukaryota</taxon>
        <taxon>Metazoa</taxon>
        <taxon>Spiralia</taxon>
        <taxon>Lophotrochozoa</taxon>
        <taxon>Platyhelminthes</taxon>
        <taxon>Trematoda</taxon>
        <taxon>Digenea</taxon>
        <taxon>Strigeidida</taxon>
        <taxon>Schistosomatoidea</taxon>
        <taxon>Schistosomatidae</taxon>
        <taxon>Schistosoma</taxon>
    </lineage>
</organism>